<sequence length="152" mass="17761">MQVIFLTLVVVSNLFFQPQTTPEVSTDNICAPVETSSPTLQYPVNQTKSFLEEDDFYNQLDRTIYEEYNHAAFSIRQKILFKDVPDVAHAFHLKTNHANDRMDLSNHTFIHPNRQVYFLASFYQHDQEEFHKFVVIDAETNTLLLGGSHYHH</sequence>
<dbReference type="RefSeq" id="WP_354472969.1">
    <property type="nucleotide sequence ID" value="NZ_JBEPSB010000030.1"/>
</dbReference>
<dbReference type="EMBL" id="JBEPSB010000030">
    <property type="protein sequence ID" value="MET4563055.1"/>
    <property type="molecule type" value="Genomic_DNA"/>
</dbReference>
<keyword evidence="2" id="KW-1185">Reference proteome</keyword>
<comment type="caution">
    <text evidence="1">The sequence shown here is derived from an EMBL/GenBank/DDBJ whole genome shotgun (WGS) entry which is preliminary data.</text>
</comment>
<reference evidence="1 2" key="1">
    <citation type="submission" date="2024-06" db="EMBL/GenBank/DDBJ databases">
        <title>Sorghum-associated microbial communities from plants grown in Nebraska, USA.</title>
        <authorList>
            <person name="Schachtman D."/>
        </authorList>
    </citation>
    <scope>NUCLEOTIDE SEQUENCE [LARGE SCALE GENOMIC DNA]</scope>
    <source>
        <strain evidence="1 2">736</strain>
    </source>
</reference>
<evidence type="ECO:0000313" key="1">
    <source>
        <dbReference type="EMBL" id="MET4563055.1"/>
    </source>
</evidence>
<gene>
    <name evidence="1" type="ORF">ABIA69_004248</name>
</gene>
<evidence type="ECO:0000313" key="2">
    <source>
        <dbReference type="Proteomes" id="UP001549363"/>
    </source>
</evidence>
<proteinExistence type="predicted"/>
<accession>A0ABV2PQ05</accession>
<name>A0ABV2PQ05_9BACI</name>
<dbReference type="Proteomes" id="UP001549363">
    <property type="component" value="Unassembled WGS sequence"/>
</dbReference>
<protein>
    <submittedName>
        <fullName evidence="1">Uncharacterized protein</fullName>
    </submittedName>
</protein>
<organism evidence="1 2">
    <name type="scientific">Lysinibacillus parviboronicapiens</name>
    <dbReference type="NCBI Taxonomy" id="436516"/>
    <lineage>
        <taxon>Bacteria</taxon>
        <taxon>Bacillati</taxon>
        <taxon>Bacillota</taxon>
        <taxon>Bacilli</taxon>
        <taxon>Bacillales</taxon>
        <taxon>Bacillaceae</taxon>
        <taxon>Lysinibacillus</taxon>
    </lineage>
</organism>